<accession>A0A3D8R535</accession>
<feature type="transmembrane region" description="Helical" evidence="1">
    <location>
        <begin position="416"/>
        <end position="440"/>
    </location>
</feature>
<dbReference type="CDD" id="cd03426">
    <property type="entry name" value="NUDIX_CoAse_Nudt7"/>
    <property type="match status" value="1"/>
</dbReference>
<keyword evidence="1" id="KW-1133">Transmembrane helix</keyword>
<dbReference type="EMBL" id="PVWQ01000011">
    <property type="protein sequence ID" value="RDW69139.1"/>
    <property type="molecule type" value="Genomic_DNA"/>
</dbReference>
<keyword evidence="4" id="KW-1185">Reference proteome</keyword>
<feature type="domain" description="Nudix hydrolase" evidence="2">
    <location>
        <begin position="64"/>
        <end position="218"/>
    </location>
</feature>
<dbReference type="PROSITE" id="PS51462">
    <property type="entry name" value="NUDIX"/>
    <property type="match status" value="1"/>
</dbReference>
<reference evidence="3 4" key="1">
    <citation type="journal article" date="2018" name="IMA Fungus">
        <title>IMA Genome-F 9: Draft genome sequence of Annulohypoxylon stygium, Aspergillus mulundensis, Berkeleyomyces basicola (syn. Thielaviopsis basicola), Ceratocystis smalleyi, two Cercospora beticola strains, Coleophoma cylindrospora, Fusarium fracticaudum, Phialophora cf. hyalina, and Morchella septimelata.</title>
        <authorList>
            <person name="Wingfield B.D."/>
            <person name="Bills G.F."/>
            <person name="Dong Y."/>
            <person name="Huang W."/>
            <person name="Nel W.J."/>
            <person name="Swalarsk-Parry B.S."/>
            <person name="Vaghefi N."/>
            <person name="Wilken P.M."/>
            <person name="An Z."/>
            <person name="de Beer Z.W."/>
            <person name="De Vos L."/>
            <person name="Chen L."/>
            <person name="Duong T.A."/>
            <person name="Gao Y."/>
            <person name="Hammerbacher A."/>
            <person name="Kikkert J.R."/>
            <person name="Li Y."/>
            <person name="Li H."/>
            <person name="Li K."/>
            <person name="Li Q."/>
            <person name="Liu X."/>
            <person name="Ma X."/>
            <person name="Naidoo K."/>
            <person name="Pethybridge S.J."/>
            <person name="Sun J."/>
            <person name="Steenkamp E.T."/>
            <person name="van der Nest M.A."/>
            <person name="van Wyk S."/>
            <person name="Wingfield M.J."/>
            <person name="Xiong C."/>
            <person name="Yue Q."/>
            <person name="Zhang X."/>
        </authorList>
    </citation>
    <scope>NUCLEOTIDE SEQUENCE [LARGE SCALE GENOMIC DNA]</scope>
    <source>
        <strain evidence="3 4">DSM 5745</strain>
    </source>
</reference>
<evidence type="ECO:0000313" key="3">
    <source>
        <dbReference type="EMBL" id="RDW69139.1"/>
    </source>
</evidence>
<keyword evidence="1" id="KW-0812">Transmembrane</keyword>
<organism evidence="3 4">
    <name type="scientific">Aspergillus mulundensis</name>
    <dbReference type="NCBI Taxonomy" id="1810919"/>
    <lineage>
        <taxon>Eukaryota</taxon>
        <taxon>Fungi</taxon>
        <taxon>Dikarya</taxon>
        <taxon>Ascomycota</taxon>
        <taxon>Pezizomycotina</taxon>
        <taxon>Eurotiomycetes</taxon>
        <taxon>Eurotiomycetidae</taxon>
        <taxon>Eurotiales</taxon>
        <taxon>Aspergillaceae</taxon>
        <taxon>Aspergillus</taxon>
        <taxon>Aspergillus subgen. Nidulantes</taxon>
    </lineage>
</organism>
<evidence type="ECO:0000256" key="1">
    <source>
        <dbReference type="SAM" id="Phobius"/>
    </source>
</evidence>
<dbReference type="GeneID" id="38119269"/>
<dbReference type="InterPro" id="IPR015797">
    <property type="entry name" value="NUDIX_hydrolase-like_dom_sf"/>
</dbReference>
<dbReference type="AlphaFoldDB" id="A0A3D8R535"/>
<dbReference type="InterPro" id="IPR045121">
    <property type="entry name" value="CoAse"/>
</dbReference>
<dbReference type="STRING" id="1810919.A0A3D8R535"/>
<dbReference type="PANTHER" id="PTHR12992:SF44">
    <property type="entry name" value="NUDIX HYDROLASE DOMAIN-CONTAINING PROTEIN"/>
    <property type="match status" value="1"/>
</dbReference>
<dbReference type="PANTHER" id="PTHR12992">
    <property type="entry name" value="NUDIX HYDROLASE"/>
    <property type="match status" value="1"/>
</dbReference>
<dbReference type="GO" id="GO:0010945">
    <property type="term" value="F:coenzyme A diphosphatase activity"/>
    <property type="evidence" value="ECO:0007669"/>
    <property type="project" value="InterPro"/>
</dbReference>
<sequence>MQAEDTTPSQYSALSSSLHHVLLDLHQNSYPHVPNPPQCKKRASVALVLRVRPTYNHRPDRSSLPQNDTSAPVADQLNSFFSQPWVQNGDPEALFIKRASRVGDRWTGHVALPGGKRDPEDVDDRAAAIREASEEVGLDLTTDDCIYVGNLPERVVTSSWGSVPLMVLCPYVFLLTGSDSPVLELQPDEVASTHWVSLNVLLSPSSRTVEHVDMTQRLSSTGGLMARLASRAMMGYMQFSAISLRPTETLQCSVNLKRNLATVQPTSWLQRCRSVVCKSQQSSNQAPPLLLWGLTLGILADFLDMLPPHTAVQLWKYPNFTAPDLRFLVNLVTYRLRKRNIHQIKFGARRRPSDTAIDGETAALPVVEVHEKDDRNHAGIGGLGIGRYYGPSDKNPDGSSYAVGIMLRGYYQKIRLALYIFVAWRMAMGSVAALCAWRYIRRRLTRDA</sequence>
<name>A0A3D8R535_9EURO</name>
<dbReference type="InterPro" id="IPR000086">
    <property type="entry name" value="NUDIX_hydrolase_dom"/>
</dbReference>
<evidence type="ECO:0000259" key="2">
    <source>
        <dbReference type="PROSITE" id="PS51462"/>
    </source>
</evidence>
<dbReference type="SUPFAM" id="SSF55811">
    <property type="entry name" value="Nudix"/>
    <property type="match status" value="1"/>
</dbReference>
<keyword evidence="1" id="KW-0472">Membrane</keyword>
<dbReference type="RefSeq" id="XP_026600928.1">
    <property type="nucleotide sequence ID" value="XM_026750915.1"/>
</dbReference>
<dbReference type="Proteomes" id="UP000256690">
    <property type="component" value="Unassembled WGS sequence"/>
</dbReference>
<proteinExistence type="predicted"/>
<evidence type="ECO:0000313" key="4">
    <source>
        <dbReference type="Proteomes" id="UP000256690"/>
    </source>
</evidence>
<dbReference type="Pfam" id="PF00293">
    <property type="entry name" value="NUDIX"/>
    <property type="match status" value="1"/>
</dbReference>
<gene>
    <name evidence="3" type="ORF">DSM5745_08899</name>
</gene>
<dbReference type="Gene3D" id="3.90.79.10">
    <property type="entry name" value="Nucleoside Triphosphate Pyrophosphohydrolase"/>
    <property type="match status" value="1"/>
</dbReference>
<protein>
    <recommendedName>
        <fullName evidence="2">Nudix hydrolase domain-containing protein</fullName>
    </recommendedName>
</protein>
<comment type="caution">
    <text evidence="3">The sequence shown here is derived from an EMBL/GenBank/DDBJ whole genome shotgun (WGS) entry which is preliminary data.</text>
</comment>
<dbReference type="OrthoDB" id="77989at2759"/>